<organism evidence="2 3">
    <name type="scientific">Rhodospirillum centenum (strain ATCC 51521 / SW)</name>
    <dbReference type="NCBI Taxonomy" id="414684"/>
    <lineage>
        <taxon>Bacteria</taxon>
        <taxon>Pseudomonadati</taxon>
        <taxon>Pseudomonadota</taxon>
        <taxon>Alphaproteobacteria</taxon>
        <taxon>Rhodospirillales</taxon>
        <taxon>Rhodospirillaceae</taxon>
        <taxon>Rhodospirillum</taxon>
    </lineage>
</organism>
<dbReference type="Proteomes" id="UP000001591">
    <property type="component" value="Chromosome"/>
</dbReference>
<dbReference type="InterPro" id="IPR002716">
    <property type="entry name" value="PIN_dom"/>
</dbReference>
<protein>
    <recommendedName>
        <fullName evidence="1">PIN domain-containing protein</fullName>
    </recommendedName>
</protein>
<dbReference type="OrthoDB" id="5243920at2"/>
<reference evidence="2 3" key="1">
    <citation type="journal article" date="2010" name="BMC Genomics">
        <title>Metabolic flexibility revealed in the genome of the cyst-forming alpha-1 proteobacterium Rhodospirillum centenum.</title>
        <authorList>
            <person name="Lu Y.K."/>
            <person name="Marden J."/>
            <person name="Han M."/>
            <person name="Swingley W.D."/>
            <person name="Mastrian S.D."/>
            <person name="Chowdhury S.R."/>
            <person name="Hao J."/>
            <person name="Helmy T."/>
            <person name="Kim S."/>
            <person name="Kurdoglu A.A."/>
            <person name="Matthies H.J."/>
            <person name="Rollo D."/>
            <person name="Stothard P."/>
            <person name="Blankenship R.E."/>
            <person name="Bauer C.E."/>
            <person name="Touchman J.W."/>
        </authorList>
    </citation>
    <scope>NUCLEOTIDE SEQUENCE [LARGE SCALE GENOMIC DNA]</scope>
    <source>
        <strain evidence="3">ATCC 51521 / SW</strain>
    </source>
</reference>
<dbReference type="STRING" id="414684.RC1_2754"/>
<dbReference type="eggNOG" id="COG1569">
    <property type="taxonomic scope" value="Bacteria"/>
</dbReference>
<dbReference type="RefSeq" id="WP_012567907.1">
    <property type="nucleotide sequence ID" value="NC_011420.2"/>
</dbReference>
<dbReference type="PANTHER" id="PTHR34610">
    <property type="entry name" value="SSL7007 PROTEIN"/>
    <property type="match status" value="1"/>
</dbReference>
<dbReference type="InterPro" id="IPR029060">
    <property type="entry name" value="PIN-like_dom_sf"/>
</dbReference>
<gene>
    <name evidence="2" type="ordered locus">RC1_2754</name>
</gene>
<evidence type="ECO:0000313" key="2">
    <source>
        <dbReference type="EMBL" id="ACJ00127.1"/>
    </source>
</evidence>
<name>B6IUE7_RHOCS</name>
<evidence type="ECO:0000259" key="1">
    <source>
        <dbReference type="Pfam" id="PF13470"/>
    </source>
</evidence>
<feature type="domain" description="PIN" evidence="1">
    <location>
        <begin position="2"/>
        <end position="114"/>
    </location>
</feature>
<accession>B6IUE7</accession>
<evidence type="ECO:0000313" key="3">
    <source>
        <dbReference type="Proteomes" id="UP000001591"/>
    </source>
</evidence>
<dbReference type="EMBL" id="CP000613">
    <property type="protein sequence ID" value="ACJ00127.1"/>
    <property type="molecule type" value="Genomic_DNA"/>
</dbReference>
<proteinExistence type="predicted"/>
<keyword evidence="3" id="KW-1185">Reference proteome</keyword>
<dbReference type="PANTHER" id="PTHR34610:SF3">
    <property type="entry name" value="SSL7007 PROTEIN"/>
    <property type="match status" value="1"/>
</dbReference>
<sequence length="156" mass="17408">MRLVLDTDVMLSGLMSRMGASRVILIAAWEGVVTPLVSLSTLLEYEAVLKRPGNLIAMGLSRAEVDRFLDQWTALADWVEPHFSWRPSIRDPDDELFVDVALNGAADMIVTFNLRDFRPADDRHPGLGIPVGRPGDVLGRLEWRPSATSLSAFRHR</sequence>
<dbReference type="InterPro" id="IPR002850">
    <property type="entry name" value="PIN_toxin-like"/>
</dbReference>
<dbReference type="KEGG" id="rce:RC1_2754"/>
<dbReference type="Pfam" id="PF13470">
    <property type="entry name" value="PIN_3"/>
    <property type="match status" value="1"/>
</dbReference>
<dbReference type="AlphaFoldDB" id="B6IUE7"/>
<dbReference type="SUPFAM" id="SSF88723">
    <property type="entry name" value="PIN domain-like"/>
    <property type="match status" value="1"/>
</dbReference>
<dbReference type="NCBIfam" id="TIGR00305">
    <property type="entry name" value="putative toxin-antitoxin system toxin component, PIN family"/>
    <property type="match status" value="1"/>
</dbReference>
<dbReference type="HOGENOM" id="CLU_116617_2_0_5"/>